<dbReference type="PANTHER" id="PTHR47623:SF1">
    <property type="entry name" value="OS09G0287300 PROTEIN"/>
    <property type="match status" value="1"/>
</dbReference>
<dbReference type="Pfam" id="PF00300">
    <property type="entry name" value="His_Phos_1"/>
    <property type="match status" value="1"/>
</dbReference>
<dbReference type="PANTHER" id="PTHR47623">
    <property type="entry name" value="OS09G0287300 PROTEIN"/>
    <property type="match status" value="1"/>
</dbReference>
<dbReference type="Gene3D" id="3.40.50.1240">
    <property type="entry name" value="Phosphoglycerate mutase-like"/>
    <property type="match status" value="1"/>
</dbReference>
<dbReference type="AlphaFoldDB" id="A0A4U6QCA1"/>
<accession>A0A4U6QCA1</accession>
<reference evidence="1 2" key="1">
    <citation type="submission" date="2019-05" db="EMBL/GenBank/DDBJ databases">
        <title>Nakamurella sp. N5BH11, whole genome shotgun sequence.</title>
        <authorList>
            <person name="Tuo L."/>
        </authorList>
    </citation>
    <scope>NUCLEOTIDE SEQUENCE [LARGE SCALE GENOMIC DNA]</scope>
    <source>
        <strain evidence="1 2">N5BH11</strain>
    </source>
</reference>
<name>A0A4U6QCA1_9ACTN</name>
<comment type="caution">
    <text evidence="1">The sequence shown here is derived from an EMBL/GenBank/DDBJ whole genome shotgun (WGS) entry which is preliminary data.</text>
</comment>
<dbReference type="InterPro" id="IPR029033">
    <property type="entry name" value="His_PPase_superfam"/>
</dbReference>
<dbReference type="SMART" id="SM00855">
    <property type="entry name" value="PGAM"/>
    <property type="match status" value="1"/>
</dbReference>
<evidence type="ECO:0000313" key="2">
    <source>
        <dbReference type="Proteomes" id="UP000306985"/>
    </source>
</evidence>
<dbReference type="CDD" id="cd07067">
    <property type="entry name" value="HP_PGM_like"/>
    <property type="match status" value="1"/>
</dbReference>
<organism evidence="1 2">
    <name type="scientific">Nakamurella flava</name>
    <dbReference type="NCBI Taxonomy" id="2576308"/>
    <lineage>
        <taxon>Bacteria</taxon>
        <taxon>Bacillati</taxon>
        <taxon>Actinomycetota</taxon>
        <taxon>Actinomycetes</taxon>
        <taxon>Nakamurellales</taxon>
        <taxon>Nakamurellaceae</taxon>
        <taxon>Nakamurella</taxon>
    </lineage>
</organism>
<keyword evidence="2" id="KW-1185">Reference proteome</keyword>
<proteinExistence type="predicted"/>
<dbReference type="EMBL" id="SZZH01000004">
    <property type="protein sequence ID" value="TKV57640.1"/>
    <property type="molecule type" value="Genomic_DNA"/>
</dbReference>
<sequence>MRAHEAADPPATGLPMLRTLLLLRHATADSPPATSDRNRPLSPHGRTEAAALGRWLVDQERDGTWSPITAVLCSPALRTRETLQGLGSGLSATLVEELYGGGVPDVVDAIAMVPPEAATVLVVGHAPGIPSTAVDLDDLAAETGEAPANRPVLQRFPPASLAVLQTTSTWSAIGDEGATLVGVRHP</sequence>
<dbReference type="OrthoDB" id="9810154at2"/>
<protein>
    <submittedName>
        <fullName evidence="1">Histidine phosphatase family protein</fullName>
    </submittedName>
</protein>
<dbReference type="RefSeq" id="WP_137450724.1">
    <property type="nucleotide sequence ID" value="NZ_SZZH01000004.1"/>
</dbReference>
<dbReference type="InterPro" id="IPR013078">
    <property type="entry name" value="His_Pase_superF_clade-1"/>
</dbReference>
<dbReference type="Proteomes" id="UP000306985">
    <property type="component" value="Unassembled WGS sequence"/>
</dbReference>
<dbReference type="SUPFAM" id="SSF53254">
    <property type="entry name" value="Phosphoglycerate mutase-like"/>
    <property type="match status" value="1"/>
</dbReference>
<evidence type="ECO:0000313" key="1">
    <source>
        <dbReference type="EMBL" id="TKV57640.1"/>
    </source>
</evidence>
<gene>
    <name evidence="1" type="ORF">FDO65_15920</name>
</gene>